<name>A0A229SMD5_9PSEU</name>
<organism evidence="6 7">
    <name type="scientific">Amycolatopsis vastitatis</name>
    <dbReference type="NCBI Taxonomy" id="1905142"/>
    <lineage>
        <taxon>Bacteria</taxon>
        <taxon>Bacillati</taxon>
        <taxon>Actinomycetota</taxon>
        <taxon>Actinomycetes</taxon>
        <taxon>Pseudonocardiales</taxon>
        <taxon>Pseudonocardiaceae</taxon>
        <taxon>Amycolatopsis</taxon>
    </lineage>
</organism>
<keyword evidence="4" id="KW-0564">Palmitate</keyword>
<dbReference type="AlphaFoldDB" id="A0A229SMD5"/>
<keyword evidence="1" id="KW-1003">Cell membrane</keyword>
<evidence type="ECO:0000313" key="7">
    <source>
        <dbReference type="Proteomes" id="UP000215199"/>
    </source>
</evidence>
<gene>
    <name evidence="6" type="ORF">CF165_44590</name>
</gene>
<keyword evidence="3" id="KW-0472">Membrane</keyword>
<accession>A0A229SMD5</accession>
<dbReference type="OrthoDB" id="2513534at2"/>
<dbReference type="InterPro" id="IPR050490">
    <property type="entry name" value="Bact_solute-bd_prot1"/>
</dbReference>
<dbReference type="Pfam" id="PF01547">
    <property type="entry name" value="SBP_bac_1"/>
    <property type="match status" value="1"/>
</dbReference>
<dbReference type="Proteomes" id="UP000215199">
    <property type="component" value="Unassembled WGS sequence"/>
</dbReference>
<keyword evidence="5" id="KW-0449">Lipoprotein</keyword>
<keyword evidence="7" id="KW-1185">Reference proteome</keyword>
<dbReference type="EMBL" id="NMUL01000067">
    <property type="protein sequence ID" value="OXM59983.1"/>
    <property type="molecule type" value="Genomic_DNA"/>
</dbReference>
<dbReference type="InterPro" id="IPR006059">
    <property type="entry name" value="SBP"/>
</dbReference>
<dbReference type="PANTHER" id="PTHR43649">
    <property type="entry name" value="ARABINOSE-BINDING PROTEIN-RELATED"/>
    <property type="match status" value="1"/>
</dbReference>
<dbReference type="RefSeq" id="WP_093953647.1">
    <property type="nucleotide sequence ID" value="NZ_NMUL01000067.1"/>
</dbReference>
<evidence type="ECO:0000256" key="3">
    <source>
        <dbReference type="ARBA" id="ARBA00023136"/>
    </source>
</evidence>
<evidence type="ECO:0000256" key="2">
    <source>
        <dbReference type="ARBA" id="ARBA00022729"/>
    </source>
</evidence>
<reference evidence="7" key="1">
    <citation type="submission" date="2017-07" db="EMBL/GenBank/DDBJ databases">
        <title>Comparative genome mining reveals phylogenetic distribution patterns of secondary metabolites in Amycolatopsis.</title>
        <authorList>
            <person name="Adamek M."/>
            <person name="Alanjary M."/>
            <person name="Sales-Ortells H."/>
            <person name="Goodfellow M."/>
            <person name="Bull A.T."/>
            <person name="Kalinowski J."/>
            <person name="Ziemert N."/>
        </authorList>
    </citation>
    <scope>NUCLEOTIDE SEQUENCE [LARGE SCALE GENOMIC DNA]</scope>
    <source>
        <strain evidence="7">H5</strain>
    </source>
</reference>
<sequence length="455" mass="48119">MSLERNVGLRPGPLRRAVAGAAVVVAAVLVAGCGGSSGGGTQAAGFTQAKQSTTKELTVWVDSSRQAAAAAYQKAHPDVKLDVVTYDGDANGSNFLQTKVQLFNRTGSGWPDVVWSTQANETAWAAKGDNKFTAPLNKGLVPDATLSGFAKGSLDTCTVDGTVYCLRNDLAQVVLWYDQPLMAQFGYTVPTTWEEYEALGKRVAAEHPGYNVGDIGDAFAPEIYFWASKCPVNTLTDATTLKVDSAAPECTRMASLLDTLHQAGSVTNTGVFSNDYAKSQASKTLMLPGPSWFGGALFKDTFKTPGGRIAAAPALHWAADKDQPVTGNVGGGTWLLSSHSTHLDLAVDFMTFVTTNDAYQVEQAPGYPAFSTAAQGWLKKQASSGYFAGDIGAPLVEAATRVWPGWGSPSFSQEKIWASTITPGVTAGKTITSLLPDWQTAITNYAKSNGYRIGQ</sequence>
<evidence type="ECO:0000256" key="1">
    <source>
        <dbReference type="ARBA" id="ARBA00022475"/>
    </source>
</evidence>
<dbReference type="PROSITE" id="PS51257">
    <property type="entry name" value="PROKAR_LIPOPROTEIN"/>
    <property type="match status" value="1"/>
</dbReference>
<dbReference type="PANTHER" id="PTHR43649:SF33">
    <property type="entry name" value="POLYGALACTURONAN_RHAMNOGALACTURONAN-BINDING PROTEIN YTCQ"/>
    <property type="match status" value="1"/>
</dbReference>
<dbReference type="SUPFAM" id="SSF53850">
    <property type="entry name" value="Periplasmic binding protein-like II"/>
    <property type="match status" value="1"/>
</dbReference>
<proteinExistence type="predicted"/>
<protein>
    <submittedName>
        <fullName evidence="6">Sugar ABC transporter substrate-binding protein</fullName>
    </submittedName>
</protein>
<keyword evidence="2" id="KW-0732">Signal</keyword>
<comment type="caution">
    <text evidence="6">The sequence shown here is derived from an EMBL/GenBank/DDBJ whole genome shotgun (WGS) entry which is preliminary data.</text>
</comment>
<evidence type="ECO:0000256" key="5">
    <source>
        <dbReference type="ARBA" id="ARBA00023288"/>
    </source>
</evidence>
<evidence type="ECO:0000256" key="4">
    <source>
        <dbReference type="ARBA" id="ARBA00023139"/>
    </source>
</evidence>
<dbReference type="Gene3D" id="3.40.190.10">
    <property type="entry name" value="Periplasmic binding protein-like II"/>
    <property type="match status" value="1"/>
</dbReference>
<evidence type="ECO:0000313" key="6">
    <source>
        <dbReference type="EMBL" id="OXM59983.1"/>
    </source>
</evidence>